<dbReference type="InterPro" id="IPR002364">
    <property type="entry name" value="Quin_OxRdtase/zeta-crystal_CS"/>
</dbReference>
<keyword evidence="4" id="KW-0521">NADP</keyword>
<evidence type="ECO:0000313" key="9">
    <source>
        <dbReference type="Proteomes" id="UP001589943"/>
    </source>
</evidence>
<evidence type="ECO:0000256" key="1">
    <source>
        <dbReference type="ARBA" id="ARBA00004496"/>
    </source>
</evidence>
<dbReference type="InterPro" id="IPR013149">
    <property type="entry name" value="ADH-like_C"/>
</dbReference>
<comment type="subcellular location">
    <subcellularLocation>
        <location evidence="1">Cytoplasm</location>
    </subcellularLocation>
</comment>
<organism evidence="8 9">
    <name type="scientific">Novosphingobium aquiterrae</name>
    <dbReference type="NCBI Taxonomy" id="624388"/>
    <lineage>
        <taxon>Bacteria</taxon>
        <taxon>Pseudomonadati</taxon>
        <taxon>Pseudomonadota</taxon>
        <taxon>Alphaproteobacteria</taxon>
        <taxon>Sphingomonadales</taxon>
        <taxon>Sphingomonadaceae</taxon>
        <taxon>Novosphingobium</taxon>
    </lineage>
</organism>
<dbReference type="Gene3D" id="3.90.180.10">
    <property type="entry name" value="Medium-chain alcohol dehydrogenases, catalytic domain"/>
    <property type="match status" value="1"/>
</dbReference>
<dbReference type="SUPFAM" id="SSF50129">
    <property type="entry name" value="GroES-like"/>
    <property type="match status" value="1"/>
</dbReference>
<name>A0ABV6PNR6_9SPHN</name>
<dbReference type="InterPro" id="IPR051603">
    <property type="entry name" value="Zinc-ADH_QOR/CCCR"/>
</dbReference>
<keyword evidence="5" id="KW-0694">RNA-binding</keyword>
<proteinExistence type="predicted"/>
<dbReference type="InterPro" id="IPR020843">
    <property type="entry name" value="ER"/>
</dbReference>
<gene>
    <name evidence="8" type="ORF">ACFFF7_14745</name>
</gene>
<keyword evidence="6" id="KW-0007">Acetylation</keyword>
<accession>A0ABV6PNR6</accession>
<dbReference type="Pfam" id="PF08240">
    <property type="entry name" value="ADH_N"/>
    <property type="match status" value="1"/>
</dbReference>
<dbReference type="Gene3D" id="3.40.50.720">
    <property type="entry name" value="NAD(P)-binding Rossmann-like Domain"/>
    <property type="match status" value="1"/>
</dbReference>
<dbReference type="PROSITE" id="PS01162">
    <property type="entry name" value="QOR_ZETA_CRYSTAL"/>
    <property type="match status" value="1"/>
</dbReference>
<dbReference type="SUPFAM" id="SSF51735">
    <property type="entry name" value="NAD(P)-binding Rossmann-fold domains"/>
    <property type="match status" value="1"/>
</dbReference>
<comment type="caution">
    <text evidence="8">The sequence shown here is derived from an EMBL/GenBank/DDBJ whole genome shotgun (WGS) entry which is preliminary data.</text>
</comment>
<keyword evidence="9" id="KW-1185">Reference proteome</keyword>
<dbReference type="RefSeq" id="WP_379482118.1">
    <property type="nucleotide sequence ID" value="NZ_JBHLTL010000011.1"/>
</dbReference>
<evidence type="ECO:0000313" key="8">
    <source>
        <dbReference type="EMBL" id="MFC0590668.1"/>
    </source>
</evidence>
<dbReference type="SMART" id="SM00829">
    <property type="entry name" value="PKS_ER"/>
    <property type="match status" value="1"/>
</dbReference>
<dbReference type="Proteomes" id="UP001589943">
    <property type="component" value="Unassembled WGS sequence"/>
</dbReference>
<dbReference type="InterPro" id="IPR013154">
    <property type="entry name" value="ADH-like_N"/>
</dbReference>
<dbReference type="PANTHER" id="PTHR44154">
    <property type="entry name" value="QUINONE OXIDOREDUCTASE"/>
    <property type="match status" value="1"/>
</dbReference>
<sequence>MTVPAVMRAVLLTGNGGFDRLELRNDVPVPIPQAGQVLIKVGAAGVNNTDINTRIGWYSKAVAEATEAGAAEGIAGAEDDGWSGAAFRFPRIQGADGCGRIVAVGPGVDPSRIGELVLVEPVFRGADPFDVVYFGSEVDGAFAEYSTAPSVHAHAIRSDLSDAELASFPCAYSAAENMLTRIGLDAGERVLITGASGGVGSAAVQLARRRGAQVIAMAGSDKAEAIRSLGAADVIARDADLASLFEHDPFDAAVDIVGGTKFAAILKSLRNGGRYAAAGAIAGPLVELDLRTLYLKDLRLIGCTVLEPEVFPNLIGYIERGEIVPLLSRTYPLSDIVRAQEDFLTKRHVGKIVLTL</sequence>
<reference evidence="8 9" key="1">
    <citation type="submission" date="2024-09" db="EMBL/GenBank/DDBJ databases">
        <authorList>
            <person name="Sun Q."/>
            <person name="Mori K."/>
        </authorList>
    </citation>
    <scope>NUCLEOTIDE SEQUENCE [LARGE SCALE GENOMIC DNA]</scope>
    <source>
        <strain evidence="8 9">NCAIM B.02537</strain>
    </source>
</reference>
<evidence type="ECO:0000259" key="7">
    <source>
        <dbReference type="SMART" id="SM00829"/>
    </source>
</evidence>
<dbReference type="CDD" id="cd08274">
    <property type="entry name" value="MDR9"/>
    <property type="match status" value="1"/>
</dbReference>
<dbReference type="InterPro" id="IPR036291">
    <property type="entry name" value="NAD(P)-bd_dom_sf"/>
</dbReference>
<dbReference type="Pfam" id="PF00107">
    <property type="entry name" value="ADH_zinc_N"/>
    <property type="match status" value="1"/>
</dbReference>
<comment type="subunit">
    <text evidence="2">Homotetramer.</text>
</comment>
<evidence type="ECO:0000256" key="5">
    <source>
        <dbReference type="ARBA" id="ARBA00022884"/>
    </source>
</evidence>
<evidence type="ECO:0000256" key="4">
    <source>
        <dbReference type="ARBA" id="ARBA00022857"/>
    </source>
</evidence>
<evidence type="ECO:0000256" key="6">
    <source>
        <dbReference type="ARBA" id="ARBA00022990"/>
    </source>
</evidence>
<dbReference type="EMBL" id="JBHLTL010000011">
    <property type="protein sequence ID" value="MFC0590668.1"/>
    <property type="molecule type" value="Genomic_DNA"/>
</dbReference>
<dbReference type="PANTHER" id="PTHR44154:SF1">
    <property type="entry name" value="QUINONE OXIDOREDUCTASE"/>
    <property type="match status" value="1"/>
</dbReference>
<evidence type="ECO:0000256" key="2">
    <source>
        <dbReference type="ARBA" id="ARBA00011881"/>
    </source>
</evidence>
<dbReference type="InterPro" id="IPR011032">
    <property type="entry name" value="GroES-like_sf"/>
</dbReference>
<evidence type="ECO:0000256" key="3">
    <source>
        <dbReference type="ARBA" id="ARBA00022490"/>
    </source>
</evidence>
<feature type="domain" description="Enoyl reductase (ER)" evidence="7">
    <location>
        <begin position="16"/>
        <end position="354"/>
    </location>
</feature>
<protein>
    <submittedName>
        <fullName evidence="8">Alcohol dehydrogenase family protein</fullName>
    </submittedName>
</protein>
<keyword evidence="3" id="KW-0963">Cytoplasm</keyword>